<dbReference type="EC" id="2.1.1.163" evidence="2"/>
<sequence>MGEKNEHVCPVEKAGGFDSGIRKLLQRPKKNLGNYVESGMTVLDLGCGPGFFSVEMAEMVGASGKVIAVDMQEGMLRKLESKIQGTEIENELNCINAMWIK</sequence>
<feature type="domain" description="Methyltransferase" evidence="1">
    <location>
        <begin position="37"/>
        <end position="90"/>
    </location>
</feature>
<dbReference type="AlphaFoldDB" id="A0A7G9YD34"/>
<proteinExistence type="predicted"/>
<accession>A0A7G9YD34</accession>
<dbReference type="CDD" id="cd02440">
    <property type="entry name" value="AdoMet_MTases"/>
    <property type="match status" value="1"/>
</dbReference>
<evidence type="ECO:0000313" key="2">
    <source>
        <dbReference type="EMBL" id="QNO45918.1"/>
    </source>
</evidence>
<dbReference type="Gene3D" id="3.40.50.150">
    <property type="entry name" value="Vaccinia Virus protein VP39"/>
    <property type="match status" value="1"/>
</dbReference>
<keyword evidence="2" id="KW-0489">Methyltransferase</keyword>
<gene>
    <name evidence="2" type="primary">COQ5</name>
    <name evidence="2" type="ORF">PHCCOCCO_00002</name>
</gene>
<keyword evidence="2" id="KW-0808">Transferase</keyword>
<dbReference type="SUPFAM" id="SSF53335">
    <property type="entry name" value="S-adenosyl-L-methionine-dependent methyltransferases"/>
    <property type="match status" value="1"/>
</dbReference>
<organism evidence="2">
    <name type="scientific">Candidatus Methanogaster sp. ANME-2c ERB4</name>
    <dbReference type="NCBI Taxonomy" id="2759911"/>
    <lineage>
        <taxon>Archaea</taxon>
        <taxon>Methanobacteriati</taxon>
        <taxon>Methanobacteriota</taxon>
        <taxon>Stenosarchaea group</taxon>
        <taxon>Methanomicrobia</taxon>
        <taxon>Methanosarcinales</taxon>
        <taxon>ANME-2 cluster</taxon>
        <taxon>Candidatus Methanogasteraceae</taxon>
        <taxon>Candidatus Methanogaster</taxon>
    </lineage>
</organism>
<dbReference type="GO" id="GO:0032259">
    <property type="term" value="P:methylation"/>
    <property type="evidence" value="ECO:0007669"/>
    <property type="project" value="UniProtKB-KW"/>
</dbReference>
<dbReference type="InterPro" id="IPR029063">
    <property type="entry name" value="SAM-dependent_MTases_sf"/>
</dbReference>
<evidence type="ECO:0000259" key="1">
    <source>
        <dbReference type="Pfam" id="PF13847"/>
    </source>
</evidence>
<name>A0A7G9YD34_9EURY</name>
<reference evidence="2" key="1">
    <citation type="submission" date="2020-06" db="EMBL/GenBank/DDBJ databases">
        <title>Unique genomic features of the anaerobic methanotrophic archaea.</title>
        <authorList>
            <person name="Chadwick G.L."/>
            <person name="Skennerton C.T."/>
            <person name="Laso-Perez R."/>
            <person name="Leu A.O."/>
            <person name="Speth D.R."/>
            <person name="Yu H."/>
            <person name="Morgan-Lang C."/>
            <person name="Hatzenpichler R."/>
            <person name="Goudeau D."/>
            <person name="Malmstrom R."/>
            <person name="Brazelton W.J."/>
            <person name="Woyke T."/>
            <person name="Hallam S.J."/>
            <person name="Tyson G.W."/>
            <person name="Wegener G."/>
            <person name="Boetius A."/>
            <person name="Orphan V."/>
        </authorList>
    </citation>
    <scope>NUCLEOTIDE SEQUENCE</scope>
</reference>
<protein>
    <submittedName>
        <fullName evidence="2">2-methoxy-6-polyprenyl-1,4-benzoquinol methylase, mitochondrial</fullName>
        <ecNumber evidence="2">2.1.1.163</ecNumber>
    </submittedName>
</protein>
<dbReference type="InterPro" id="IPR025714">
    <property type="entry name" value="Methyltranfer_dom"/>
</dbReference>
<dbReference type="GO" id="GO:0043770">
    <property type="term" value="F:demethylmenaquinone methyltransferase activity"/>
    <property type="evidence" value="ECO:0007669"/>
    <property type="project" value="UniProtKB-EC"/>
</dbReference>
<dbReference type="Pfam" id="PF13847">
    <property type="entry name" value="Methyltransf_31"/>
    <property type="match status" value="1"/>
</dbReference>
<dbReference type="EMBL" id="MT631161">
    <property type="protein sequence ID" value="QNO45918.1"/>
    <property type="molecule type" value="Genomic_DNA"/>
</dbReference>